<sequence length="311" mass="34227">MSEAVAEKVVCVTGAAGFIASWLVKLLLSVAILLKPPFATQVVAQEENICRNTERKFHVEGCEGVFHTASPVLLEVANPKVELIDPAVNGTLNVLRSCTKVPSIRRVVVTSSIVATIFNGKTLTPDVIVDETWFSDPAFCEESKVSMPANFSVLSSVSLFHFQDVLWYVLSKTLAEEAAWKFAKENGIDLVTMNPGDVANAHVQAFEISSASGRYCLVERVTYRSEAIKILQELYLLSTFLRNIQGKSEKSGHRLHSSGGKLEGYHGELEGEELHQAMNHGIYRQLIQTMRSMQVKGVSLSVPSLENFILS</sequence>
<dbReference type="AlphaFoldDB" id="A0A438CHL9"/>
<keyword evidence="3" id="KW-1133">Transmembrane helix</keyword>
<gene>
    <name evidence="5" type="primary">TKPR1_5</name>
    <name evidence="5" type="ORF">CK203_099584</name>
</gene>
<evidence type="ECO:0000313" key="6">
    <source>
        <dbReference type="Proteomes" id="UP000288805"/>
    </source>
</evidence>
<dbReference type="EMBL" id="QGNW01002222">
    <property type="protein sequence ID" value="RVW22704.1"/>
    <property type="molecule type" value="Genomic_DNA"/>
</dbReference>
<proteinExistence type="predicted"/>
<dbReference type="GO" id="GO:0016491">
    <property type="term" value="F:oxidoreductase activity"/>
    <property type="evidence" value="ECO:0007669"/>
    <property type="project" value="UniProtKB-KW"/>
</dbReference>
<organism evidence="5 6">
    <name type="scientific">Vitis vinifera</name>
    <name type="common">Grape</name>
    <dbReference type="NCBI Taxonomy" id="29760"/>
    <lineage>
        <taxon>Eukaryota</taxon>
        <taxon>Viridiplantae</taxon>
        <taxon>Streptophyta</taxon>
        <taxon>Embryophyta</taxon>
        <taxon>Tracheophyta</taxon>
        <taxon>Spermatophyta</taxon>
        <taxon>Magnoliopsida</taxon>
        <taxon>eudicotyledons</taxon>
        <taxon>Gunneridae</taxon>
        <taxon>Pentapetalae</taxon>
        <taxon>rosids</taxon>
        <taxon>Vitales</taxon>
        <taxon>Vitaceae</taxon>
        <taxon>Viteae</taxon>
        <taxon>Vitis</taxon>
    </lineage>
</organism>
<dbReference type="InterPro" id="IPR036291">
    <property type="entry name" value="NAD(P)-bd_dom_sf"/>
</dbReference>
<dbReference type="SUPFAM" id="SSF51735">
    <property type="entry name" value="NAD(P)-binding Rossmann-fold domains"/>
    <property type="match status" value="1"/>
</dbReference>
<evidence type="ECO:0000256" key="1">
    <source>
        <dbReference type="ARBA" id="ARBA00022857"/>
    </source>
</evidence>
<name>A0A438CHL9_VITVI</name>
<dbReference type="Gene3D" id="3.40.50.720">
    <property type="entry name" value="NAD(P)-binding Rossmann-like Domain"/>
    <property type="match status" value="2"/>
</dbReference>
<protein>
    <submittedName>
        <fullName evidence="5">Tetraketide alpha-pyrone reductase 1</fullName>
    </submittedName>
</protein>
<evidence type="ECO:0000259" key="4">
    <source>
        <dbReference type="Pfam" id="PF07993"/>
    </source>
</evidence>
<dbReference type="PANTHER" id="PTHR10366">
    <property type="entry name" value="NAD DEPENDENT EPIMERASE/DEHYDRATASE"/>
    <property type="match status" value="1"/>
</dbReference>
<evidence type="ECO:0000256" key="2">
    <source>
        <dbReference type="ARBA" id="ARBA00023002"/>
    </source>
</evidence>
<evidence type="ECO:0000256" key="3">
    <source>
        <dbReference type="SAM" id="Phobius"/>
    </source>
</evidence>
<keyword evidence="1" id="KW-0521">NADP</keyword>
<feature type="domain" description="Thioester reductase (TE)" evidence="4">
    <location>
        <begin position="55"/>
        <end position="200"/>
    </location>
</feature>
<keyword evidence="3" id="KW-0812">Transmembrane</keyword>
<dbReference type="InterPro" id="IPR013120">
    <property type="entry name" value="FAR_NAD-bd"/>
</dbReference>
<dbReference type="Pfam" id="PF07993">
    <property type="entry name" value="NAD_binding_4"/>
    <property type="match status" value="1"/>
</dbReference>
<keyword evidence="3" id="KW-0472">Membrane</keyword>
<comment type="caution">
    <text evidence="5">The sequence shown here is derived from an EMBL/GenBank/DDBJ whole genome shotgun (WGS) entry which is preliminary data.</text>
</comment>
<reference evidence="5 6" key="1">
    <citation type="journal article" date="2018" name="PLoS Genet.">
        <title>Population sequencing reveals clonal diversity and ancestral inbreeding in the grapevine cultivar Chardonnay.</title>
        <authorList>
            <person name="Roach M.J."/>
            <person name="Johnson D.L."/>
            <person name="Bohlmann J."/>
            <person name="van Vuuren H.J."/>
            <person name="Jones S.J."/>
            <person name="Pretorius I.S."/>
            <person name="Schmidt S.A."/>
            <person name="Borneman A.R."/>
        </authorList>
    </citation>
    <scope>NUCLEOTIDE SEQUENCE [LARGE SCALE GENOMIC DNA]</scope>
    <source>
        <strain evidence="6">cv. Chardonnay</strain>
        <tissue evidence="5">Leaf</tissue>
    </source>
</reference>
<keyword evidence="2" id="KW-0560">Oxidoreductase</keyword>
<accession>A0A438CHL9</accession>
<evidence type="ECO:0000313" key="5">
    <source>
        <dbReference type="EMBL" id="RVW22704.1"/>
    </source>
</evidence>
<dbReference type="InterPro" id="IPR050425">
    <property type="entry name" value="NAD(P)_dehydrat-like"/>
</dbReference>
<feature type="transmembrane region" description="Helical" evidence="3">
    <location>
        <begin position="12"/>
        <end position="34"/>
    </location>
</feature>
<dbReference type="PANTHER" id="PTHR10366:SF575">
    <property type="entry name" value="NAD-DEPENDENT EPIMERASE_DEHYDRATASE DOMAIN-CONTAINING PROTEIN"/>
    <property type="match status" value="1"/>
</dbReference>
<dbReference type="Proteomes" id="UP000288805">
    <property type="component" value="Unassembled WGS sequence"/>
</dbReference>